<dbReference type="EMBL" id="CYHF01000002">
    <property type="protein sequence ID" value="CUA94520.1"/>
    <property type="molecule type" value="Genomic_DNA"/>
</dbReference>
<dbReference type="STRING" id="339866.GCA_001418255_00642"/>
<dbReference type="SUPFAM" id="SSF52833">
    <property type="entry name" value="Thioredoxin-like"/>
    <property type="match status" value="1"/>
</dbReference>
<name>A0A0K6HUD9_9BURK</name>
<dbReference type="InterPro" id="IPR036249">
    <property type="entry name" value="Thioredoxin-like_sf"/>
</dbReference>
<feature type="domain" description="Thioredoxin-like fold" evidence="1">
    <location>
        <begin position="73"/>
        <end position="212"/>
    </location>
</feature>
<proteinExistence type="predicted"/>
<keyword evidence="3" id="KW-1185">Reference proteome</keyword>
<dbReference type="Pfam" id="PF13098">
    <property type="entry name" value="Thioredoxin_2"/>
    <property type="match status" value="1"/>
</dbReference>
<evidence type="ECO:0000313" key="2">
    <source>
        <dbReference type="EMBL" id="CUA94520.1"/>
    </source>
</evidence>
<evidence type="ECO:0000313" key="3">
    <source>
        <dbReference type="Proteomes" id="UP000183649"/>
    </source>
</evidence>
<dbReference type="Gene3D" id="3.40.30.10">
    <property type="entry name" value="Glutaredoxin"/>
    <property type="match status" value="1"/>
</dbReference>
<accession>A0A0K6HUD9</accession>
<sequence length="218" mass="23760">MPKALFCGIIQTLIHDHNRETRMASHPSPHRRQVLRSAAALACLAAWPGVQAQSARQAEGVLANIGKATTIVEGKGARSLYIFFDPNCPFCHELYKKLRPLVGKTDVQFRWIPLGLLTASSLPKAAAILQASDPLQAFYKNENDYDFAANGQPGGGIEPAQSISPKVRAELAANLALYNSEKLFGVPVILWRKADGRADMMIGVPSEAQIQIMLKEAQ</sequence>
<evidence type="ECO:0000259" key="1">
    <source>
        <dbReference type="Pfam" id="PF13098"/>
    </source>
</evidence>
<protein>
    <submittedName>
        <fullName evidence="2">Thioredoxin-like domain</fullName>
    </submittedName>
</protein>
<reference evidence="3" key="1">
    <citation type="submission" date="2015-08" db="EMBL/GenBank/DDBJ databases">
        <authorList>
            <person name="Varghese N."/>
        </authorList>
    </citation>
    <scope>NUCLEOTIDE SEQUENCE [LARGE SCALE GENOMIC DNA]</scope>
    <source>
        <strain evidence="3">DSM 18181</strain>
    </source>
</reference>
<dbReference type="Proteomes" id="UP000183649">
    <property type="component" value="Unassembled WGS sequence"/>
</dbReference>
<dbReference type="AlphaFoldDB" id="A0A0K6HUD9"/>
<gene>
    <name evidence="2" type="ORF">Ga0061069_102118</name>
</gene>
<dbReference type="InterPro" id="IPR012336">
    <property type="entry name" value="Thioredoxin-like_fold"/>
</dbReference>
<organism evidence="2 3">
    <name type="scientific">Thiomonas bhubaneswarensis</name>
    <dbReference type="NCBI Taxonomy" id="339866"/>
    <lineage>
        <taxon>Bacteria</taxon>
        <taxon>Pseudomonadati</taxon>
        <taxon>Pseudomonadota</taxon>
        <taxon>Betaproteobacteria</taxon>
        <taxon>Burkholderiales</taxon>
        <taxon>Thiomonas</taxon>
    </lineage>
</organism>